<dbReference type="OrthoDB" id="9794155at2"/>
<comment type="similarity">
    <text evidence="6">Belongs to the ArsC family. Spx subfamily.</text>
</comment>
<protein>
    <recommendedName>
        <fullName evidence="6">Global transcriptional regulator Spx</fullName>
    </recommendedName>
</protein>
<evidence type="ECO:0000313" key="8">
    <source>
        <dbReference type="Proteomes" id="UP000199433"/>
    </source>
</evidence>
<keyword evidence="1 6" id="KW-0963">Cytoplasm</keyword>
<keyword evidence="8" id="KW-1185">Reference proteome</keyword>
<evidence type="ECO:0000256" key="3">
    <source>
        <dbReference type="ARBA" id="ARBA00023157"/>
    </source>
</evidence>
<comment type="subcellular location">
    <subcellularLocation>
        <location evidence="6">Cytoplasm</location>
    </subcellularLocation>
</comment>
<dbReference type="Gene3D" id="3.40.30.10">
    <property type="entry name" value="Glutaredoxin"/>
    <property type="match status" value="1"/>
</dbReference>
<organism evidence="7 8">
    <name type="scientific">Alkalibacterium thalassium</name>
    <dbReference type="NCBI Taxonomy" id="426701"/>
    <lineage>
        <taxon>Bacteria</taxon>
        <taxon>Bacillati</taxon>
        <taxon>Bacillota</taxon>
        <taxon>Bacilli</taxon>
        <taxon>Lactobacillales</taxon>
        <taxon>Carnobacteriaceae</taxon>
        <taxon>Alkalibacterium</taxon>
    </lineage>
</organism>
<dbReference type="Pfam" id="PF03960">
    <property type="entry name" value="ArsC"/>
    <property type="match status" value="1"/>
</dbReference>
<dbReference type="SUPFAM" id="SSF52833">
    <property type="entry name" value="Thioredoxin-like"/>
    <property type="match status" value="1"/>
</dbReference>
<evidence type="ECO:0000256" key="6">
    <source>
        <dbReference type="HAMAP-Rule" id="MF_01132"/>
    </source>
</evidence>
<gene>
    <name evidence="6" type="primary">spx</name>
    <name evidence="7" type="ORF">SAMN04488098_100362</name>
</gene>
<accession>A0A1G8W844</accession>
<evidence type="ECO:0000256" key="5">
    <source>
        <dbReference type="ARBA" id="ARBA00023284"/>
    </source>
</evidence>
<dbReference type="EMBL" id="FNFK01000003">
    <property type="protein sequence ID" value="SDJ74472.1"/>
    <property type="molecule type" value="Genomic_DNA"/>
</dbReference>
<dbReference type="NCBIfam" id="NF009210">
    <property type="entry name" value="PRK12559.1"/>
    <property type="match status" value="1"/>
</dbReference>
<dbReference type="STRING" id="426701.SAMN04488098_100362"/>
<name>A0A1G8W844_9LACT</name>
<dbReference type="GO" id="GO:0045892">
    <property type="term" value="P:negative regulation of DNA-templated transcription"/>
    <property type="evidence" value="ECO:0007669"/>
    <property type="project" value="InterPro"/>
</dbReference>
<dbReference type="NCBIfam" id="TIGR01617">
    <property type="entry name" value="arsC_related"/>
    <property type="match status" value="1"/>
</dbReference>
<dbReference type="CDD" id="cd03032">
    <property type="entry name" value="ArsC_Spx"/>
    <property type="match status" value="1"/>
</dbReference>
<dbReference type="HAMAP" id="MF_01132">
    <property type="entry name" value="Spx"/>
    <property type="match status" value="1"/>
</dbReference>
<feature type="disulfide bond" description="Redox-active" evidence="6">
    <location>
        <begin position="10"/>
        <end position="13"/>
    </location>
</feature>
<keyword evidence="2 6" id="KW-0805">Transcription regulation</keyword>
<dbReference type="InterPro" id="IPR006660">
    <property type="entry name" value="Arsenate_reductase-like"/>
</dbReference>
<evidence type="ECO:0000256" key="2">
    <source>
        <dbReference type="ARBA" id="ARBA00023015"/>
    </source>
</evidence>
<dbReference type="NCBIfam" id="NF002459">
    <property type="entry name" value="PRK01655.1"/>
    <property type="match status" value="1"/>
</dbReference>
<dbReference type="InterPro" id="IPR023731">
    <property type="entry name" value="Spx"/>
</dbReference>
<keyword evidence="4 6" id="KW-0804">Transcription</keyword>
<reference evidence="8" key="1">
    <citation type="submission" date="2016-10" db="EMBL/GenBank/DDBJ databases">
        <authorList>
            <person name="Varghese N."/>
            <person name="Submissions S."/>
        </authorList>
    </citation>
    <scope>NUCLEOTIDE SEQUENCE [LARGE SCALE GENOMIC DNA]</scope>
    <source>
        <strain evidence="8">DSM 19181</strain>
    </source>
</reference>
<dbReference type="GO" id="GO:0005737">
    <property type="term" value="C:cytoplasm"/>
    <property type="evidence" value="ECO:0007669"/>
    <property type="project" value="UniProtKB-SubCell"/>
</dbReference>
<dbReference type="RefSeq" id="WP_091264658.1">
    <property type="nucleotide sequence ID" value="NZ_FNFK01000003.1"/>
</dbReference>
<dbReference type="PANTHER" id="PTHR30041:SF7">
    <property type="entry name" value="GLOBAL TRANSCRIPTIONAL REGULATOR SPX"/>
    <property type="match status" value="1"/>
</dbReference>
<proteinExistence type="inferred from homology"/>
<evidence type="ECO:0000313" key="7">
    <source>
        <dbReference type="EMBL" id="SDJ74472.1"/>
    </source>
</evidence>
<comment type="function">
    <text evidence="6">Global transcriptional regulator that plays a key role in stress response and exerts either positive or negative regulation of genes. Acts by interacting with the C-terminal domain of the alpha subunit of the RNA polymerase (RNAP). This interaction can enhance binding of RNAP to the promoter region of target genes and stimulate their transcription, or block interaction of RNAP with activator.</text>
</comment>
<dbReference type="AlphaFoldDB" id="A0A1G8W844"/>
<dbReference type="PANTHER" id="PTHR30041">
    <property type="entry name" value="ARSENATE REDUCTASE"/>
    <property type="match status" value="1"/>
</dbReference>
<dbReference type="PROSITE" id="PS51353">
    <property type="entry name" value="ARSC"/>
    <property type="match status" value="1"/>
</dbReference>
<keyword evidence="3 6" id="KW-1015">Disulfide bond</keyword>
<evidence type="ECO:0000256" key="4">
    <source>
        <dbReference type="ARBA" id="ARBA00023163"/>
    </source>
</evidence>
<dbReference type="InterPro" id="IPR036249">
    <property type="entry name" value="Thioredoxin-like_sf"/>
</dbReference>
<dbReference type="Proteomes" id="UP000199433">
    <property type="component" value="Unassembled WGS sequence"/>
</dbReference>
<dbReference type="PROSITE" id="PS51354">
    <property type="entry name" value="GLUTAREDOXIN_2"/>
    <property type="match status" value="1"/>
</dbReference>
<dbReference type="InterPro" id="IPR006504">
    <property type="entry name" value="Tscrpt_reg_Spx/MgsR"/>
</dbReference>
<comment type="subunit">
    <text evidence="6">Interacts with the C-terminal domain of the alpha subunit of the RNAP.</text>
</comment>
<evidence type="ECO:0000256" key="1">
    <source>
        <dbReference type="ARBA" id="ARBA00022490"/>
    </source>
</evidence>
<sequence>MVTLFTTPSCTSCRKAKAWLEEYDIPYYEKNMAHEPLKIEEIKAIMRLTEDGTEDIISTRSKAFKELDIDLDELSLKELFEVIQENPTLIRRPIIIDDRRLQIGYNEDEIRQFVPREVRAMELEKAQKLVALSQV</sequence>
<keyword evidence="5 6" id="KW-0676">Redox-active center</keyword>